<evidence type="ECO:0000313" key="2">
    <source>
        <dbReference type="Proteomes" id="UP000008493"/>
    </source>
</evidence>
<proteinExistence type="predicted"/>
<gene>
    <name evidence="1" type="ORF">AGABI1DRAFT_116166</name>
</gene>
<sequence length="87" mass="9438">MRAVQSGLDEAWADEGKARRSISAVGRLEGPEEVSGRVPVEIRETWNEGDGRRAMATIRGCSASQRWAAGSAHWATTECCVPSVYLC</sequence>
<dbReference type="OMA" id="VEIRETW"/>
<dbReference type="RefSeq" id="XP_007333574.1">
    <property type="nucleotide sequence ID" value="XM_007333512.1"/>
</dbReference>
<reference evidence="2" key="1">
    <citation type="journal article" date="2012" name="Proc. Natl. Acad. Sci. U.S.A.">
        <title>Genome sequence of the button mushroom Agaricus bisporus reveals mechanisms governing adaptation to a humic-rich ecological niche.</title>
        <authorList>
            <person name="Morin E."/>
            <person name="Kohler A."/>
            <person name="Baker A.R."/>
            <person name="Foulongne-Oriol M."/>
            <person name="Lombard V."/>
            <person name="Nagy L.G."/>
            <person name="Ohm R.A."/>
            <person name="Patyshakuliyeva A."/>
            <person name="Brun A."/>
            <person name="Aerts A.L."/>
            <person name="Bailey A.M."/>
            <person name="Billette C."/>
            <person name="Coutinho P.M."/>
            <person name="Deakin G."/>
            <person name="Doddapaneni H."/>
            <person name="Floudas D."/>
            <person name="Grimwood J."/>
            <person name="Hilden K."/>
            <person name="Kuees U."/>
            <person name="LaButti K.M."/>
            <person name="Lapidus A."/>
            <person name="Lindquist E.A."/>
            <person name="Lucas S.M."/>
            <person name="Murat C."/>
            <person name="Riley R.W."/>
            <person name="Salamov A.A."/>
            <person name="Schmutz J."/>
            <person name="Subramanian V."/>
            <person name="Woesten H.A.B."/>
            <person name="Xu J."/>
            <person name="Eastwood D.C."/>
            <person name="Foster G.D."/>
            <person name="Sonnenberg A.S."/>
            <person name="Cullen D."/>
            <person name="de Vries R.P."/>
            <person name="Lundell T."/>
            <person name="Hibbett D.S."/>
            <person name="Henrissat B."/>
            <person name="Burton K.S."/>
            <person name="Kerrigan R.W."/>
            <person name="Challen M.P."/>
            <person name="Grigoriev I.V."/>
            <person name="Martin F."/>
        </authorList>
    </citation>
    <scope>NUCLEOTIDE SEQUENCE [LARGE SCALE GENOMIC DNA]</scope>
    <source>
        <strain evidence="2">JB137-S8 / ATCC MYA-4627 / FGSC 10392</strain>
    </source>
</reference>
<dbReference type="AlphaFoldDB" id="K5WKL7"/>
<dbReference type="EMBL" id="JH971408">
    <property type="protein sequence ID" value="EKM75846.1"/>
    <property type="molecule type" value="Genomic_DNA"/>
</dbReference>
<dbReference type="HOGENOM" id="CLU_190831_0_0_1"/>
<organism evidence="1 2">
    <name type="scientific">Agaricus bisporus var. burnettii (strain JB137-S8 / ATCC MYA-4627 / FGSC 10392)</name>
    <name type="common">White button mushroom</name>
    <dbReference type="NCBI Taxonomy" id="597362"/>
    <lineage>
        <taxon>Eukaryota</taxon>
        <taxon>Fungi</taxon>
        <taxon>Dikarya</taxon>
        <taxon>Basidiomycota</taxon>
        <taxon>Agaricomycotina</taxon>
        <taxon>Agaricomycetes</taxon>
        <taxon>Agaricomycetidae</taxon>
        <taxon>Agaricales</taxon>
        <taxon>Agaricineae</taxon>
        <taxon>Agaricaceae</taxon>
        <taxon>Agaricus</taxon>
    </lineage>
</organism>
<protein>
    <submittedName>
        <fullName evidence="1">Uncharacterized protein</fullName>
    </submittedName>
</protein>
<evidence type="ECO:0000313" key="1">
    <source>
        <dbReference type="EMBL" id="EKM75846.1"/>
    </source>
</evidence>
<dbReference type="InParanoid" id="K5WKL7"/>
<dbReference type="KEGG" id="abp:AGABI1DRAFT116166"/>
<dbReference type="GeneID" id="18824995"/>
<dbReference type="Proteomes" id="UP000008493">
    <property type="component" value="Unassembled WGS sequence"/>
</dbReference>
<accession>K5WKL7</accession>
<keyword evidence="2" id="KW-1185">Reference proteome</keyword>
<name>K5WKL7_AGABU</name>